<evidence type="ECO:0000313" key="2">
    <source>
        <dbReference type="Proteomes" id="UP000824469"/>
    </source>
</evidence>
<dbReference type="Proteomes" id="UP000824469">
    <property type="component" value="Unassembled WGS sequence"/>
</dbReference>
<dbReference type="EMBL" id="JAHRHJ020000006">
    <property type="protein sequence ID" value="KAH9311543.1"/>
    <property type="molecule type" value="Genomic_DNA"/>
</dbReference>
<dbReference type="AlphaFoldDB" id="A0AA38FWJ6"/>
<comment type="caution">
    <text evidence="1">The sequence shown here is derived from an EMBL/GenBank/DDBJ whole genome shotgun (WGS) entry which is preliminary data.</text>
</comment>
<organism evidence="1 2">
    <name type="scientific">Taxus chinensis</name>
    <name type="common">Chinese yew</name>
    <name type="synonym">Taxus wallichiana var. chinensis</name>
    <dbReference type="NCBI Taxonomy" id="29808"/>
    <lineage>
        <taxon>Eukaryota</taxon>
        <taxon>Viridiplantae</taxon>
        <taxon>Streptophyta</taxon>
        <taxon>Embryophyta</taxon>
        <taxon>Tracheophyta</taxon>
        <taxon>Spermatophyta</taxon>
        <taxon>Pinopsida</taxon>
        <taxon>Pinidae</taxon>
        <taxon>Conifers II</taxon>
        <taxon>Cupressales</taxon>
        <taxon>Taxaceae</taxon>
        <taxon>Taxus</taxon>
    </lineage>
</organism>
<accession>A0AA38FWJ6</accession>
<proteinExistence type="predicted"/>
<evidence type="ECO:0000313" key="1">
    <source>
        <dbReference type="EMBL" id="KAH9311543.1"/>
    </source>
</evidence>
<name>A0AA38FWJ6_TAXCH</name>
<sequence>LTAMESFDPEGGYPCTRKMISWAFNSYLDEPKFEVNEGVILELSETKGVNPIINAQQLSDEQ</sequence>
<feature type="non-terminal residue" evidence="1">
    <location>
        <position position="62"/>
    </location>
</feature>
<feature type="non-terminal residue" evidence="1">
    <location>
        <position position="1"/>
    </location>
</feature>
<reference evidence="1 2" key="1">
    <citation type="journal article" date="2021" name="Nat. Plants">
        <title>The Taxus genome provides insights into paclitaxel biosynthesis.</title>
        <authorList>
            <person name="Xiong X."/>
            <person name="Gou J."/>
            <person name="Liao Q."/>
            <person name="Li Y."/>
            <person name="Zhou Q."/>
            <person name="Bi G."/>
            <person name="Li C."/>
            <person name="Du R."/>
            <person name="Wang X."/>
            <person name="Sun T."/>
            <person name="Guo L."/>
            <person name="Liang H."/>
            <person name="Lu P."/>
            <person name="Wu Y."/>
            <person name="Zhang Z."/>
            <person name="Ro D.K."/>
            <person name="Shang Y."/>
            <person name="Huang S."/>
            <person name="Yan J."/>
        </authorList>
    </citation>
    <scope>NUCLEOTIDE SEQUENCE [LARGE SCALE GENOMIC DNA]</scope>
    <source>
        <strain evidence="1">Ta-2019</strain>
    </source>
</reference>
<protein>
    <submittedName>
        <fullName evidence="1">Uncharacterized protein</fullName>
    </submittedName>
</protein>
<keyword evidence="2" id="KW-1185">Reference proteome</keyword>
<gene>
    <name evidence="1" type="ORF">KI387_026578</name>
</gene>